<evidence type="ECO:0000256" key="1">
    <source>
        <dbReference type="SAM" id="MobiDB-lite"/>
    </source>
</evidence>
<name>A0A9Q1DKF1_CONCO</name>
<dbReference type="AlphaFoldDB" id="A0A9Q1DKF1"/>
<dbReference type="EMBL" id="JAFJMO010000006">
    <property type="protein sequence ID" value="KAJ8274183.1"/>
    <property type="molecule type" value="Genomic_DNA"/>
</dbReference>
<sequence length="85" mass="9448">MPVHLKVRLGPQTPQGDRAPSSLGGLARSVFWGDKDKGCLSGRLVTLKEPPWWRQLLVRNGRDAGTHHVLLKHSSLPRLRPPGRT</sequence>
<protein>
    <submittedName>
        <fullName evidence="2">Uncharacterized protein</fullName>
    </submittedName>
</protein>
<feature type="region of interest" description="Disordered" evidence="1">
    <location>
        <begin position="1"/>
        <end position="22"/>
    </location>
</feature>
<evidence type="ECO:0000313" key="2">
    <source>
        <dbReference type="EMBL" id="KAJ8274183.1"/>
    </source>
</evidence>
<accession>A0A9Q1DKF1</accession>
<evidence type="ECO:0000313" key="3">
    <source>
        <dbReference type="Proteomes" id="UP001152803"/>
    </source>
</evidence>
<comment type="caution">
    <text evidence="2">The sequence shown here is derived from an EMBL/GenBank/DDBJ whole genome shotgun (WGS) entry which is preliminary data.</text>
</comment>
<keyword evidence="3" id="KW-1185">Reference proteome</keyword>
<proteinExistence type="predicted"/>
<organism evidence="2 3">
    <name type="scientific">Conger conger</name>
    <name type="common">Conger eel</name>
    <name type="synonym">Muraena conger</name>
    <dbReference type="NCBI Taxonomy" id="82655"/>
    <lineage>
        <taxon>Eukaryota</taxon>
        <taxon>Metazoa</taxon>
        <taxon>Chordata</taxon>
        <taxon>Craniata</taxon>
        <taxon>Vertebrata</taxon>
        <taxon>Euteleostomi</taxon>
        <taxon>Actinopterygii</taxon>
        <taxon>Neopterygii</taxon>
        <taxon>Teleostei</taxon>
        <taxon>Anguilliformes</taxon>
        <taxon>Congridae</taxon>
        <taxon>Conger</taxon>
    </lineage>
</organism>
<dbReference type="Proteomes" id="UP001152803">
    <property type="component" value="Unassembled WGS sequence"/>
</dbReference>
<reference evidence="2" key="1">
    <citation type="journal article" date="2023" name="Science">
        <title>Genome structures resolve the early diversification of teleost fishes.</title>
        <authorList>
            <person name="Parey E."/>
            <person name="Louis A."/>
            <person name="Montfort J."/>
            <person name="Bouchez O."/>
            <person name="Roques C."/>
            <person name="Iampietro C."/>
            <person name="Lluch J."/>
            <person name="Castinel A."/>
            <person name="Donnadieu C."/>
            <person name="Desvignes T."/>
            <person name="Floi Bucao C."/>
            <person name="Jouanno E."/>
            <person name="Wen M."/>
            <person name="Mejri S."/>
            <person name="Dirks R."/>
            <person name="Jansen H."/>
            <person name="Henkel C."/>
            <person name="Chen W.J."/>
            <person name="Zahm M."/>
            <person name="Cabau C."/>
            <person name="Klopp C."/>
            <person name="Thompson A.W."/>
            <person name="Robinson-Rechavi M."/>
            <person name="Braasch I."/>
            <person name="Lecointre G."/>
            <person name="Bobe J."/>
            <person name="Postlethwait J.H."/>
            <person name="Berthelot C."/>
            <person name="Roest Crollius H."/>
            <person name="Guiguen Y."/>
        </authorList>
    </citation>
    <scope>NUCLEOTIDE SEQUENCE</scope>
    <source>
        <strain evidence="2">Concon-B</strain>
    </source>
</reference>
<gene>
    <name evidence="2" type="ORF">COCON_G00088080</name>
</gene>